<dbReference type="SUPFAM" id="SSF56053">
    <property type="entry name" value="Ribosomal protein L6"/>
    <property type="match status" value="2"/>
</dbReference>
<keyword evidence="5 6" id="KW-0687">Ribonucleoprotein</keyword>
<dbReference type="PIRSF" id="PIRSF002162">
    <property type="entry name" value="Ribosomal_L6"/>
    <property type="match status" value="1"/>
</dbReference>
<name>A0A4V0Z8Z0_9MOLU</name>
<evidence type="ECO:0000256" key="2">
    <source>
        <dbReference type="ARBA" id="ARBA00022730"/>
    </source>
</evidence>
<proteinExistence type="inferred from homology"/>
<evidence type="ECO:0000256" key="6">
    <source>
        <dbReference type="HAMAP-Rule" id="MF_01365"/>
    </source>
</evidence>
<keyword evidence="2 6" id="KW-0699">rRNA-binding</keyword>
<feature type="domain" description="Large ribosomal subunit protein uL6 alpha-beta" evidence="9">
    <location>
        <begin position="92"/>
        <end position="165"/>
    </location>
</feature>
<evidence type="ECO:0000256" key="3">
    <source>
        <dbReference type="ARBA" id="ARBA00022884"/>
    </source>
</evidence>
<dbReference type="PANTHER" id="PTHR11655">
    <property type="entry name" value="60S/50S RIBOSOMAL PROTEIN L6/L9"/>
    <property type="match status" value="1"/>
</dbReference>
<dbReference type="GO" id="GO:0002181">
    <property type="term" value="P:cytoplasmic translation"/>
    <property type="evidence" value="ECO:0007669"/>
    <property type="project" value="TreeGrafter"/>
</dbReference>
<dbReference type="RefSeq" id="WP_069028285.1">
    <property type="nucleotide sequence ID" value="NZ_CP035949.1"/>
</dbReference>
<evidence type="ECO:0000256" key="1">
    <source>
        <dbReference type="ARBA" id="ARBA00009356"/>
    </source>
</evidence>
<keyword evidence="3 6" id="KW-0694">RNA-binding</keyword>
<organism evidence="10 11">
    <name type="scientific">'Catharanthus roseus' aster yellows phytoplasma</name>
    <dbReference type="NCBI Taxonomy" id="1193712"/>
    <lineage>
        <taxon>Bacteria</taxon>
        <taxon>Bacillati</taxon>
        <taxon>Mycoplasmatota</taxon>
        <taxon>Mollicutes</taxon>
        <taxon>Acholeplasmatales</taxon>
        <taxon>Acholeplasmataceae</taxon>
        <taxon>Candidatus Phytoplasma</taxon>
        <taxon>16SrI (Aster yellows group)</taxon>
    </lineage>
</organism>
<dbReference type="AlphaFoldDB" id="A0A4V0Z8Z0"/>
<dbReference type="Proteomes" id="UP000289726">
    <property type="component" value="Chromosome"/>
</dbReference>
<evidence type="ECO:0000259" key="9">
    <source>
        <dbReference type="Pfam" id="PF00347"/>
    </source>
</evidence>
<keyword evidence="11" id="KW-1185">Reference proteome</keyword>
<dbReference type="InterPro" id="IPR000702">
    <property type="entry name" value="Ribosomal_uL6-like"/>
</dbReference>
<sequence>MSRVGNKAIEVPNAVKVDIKDRNFISVEGPKGKLEYQFNHRLTITNENKVITVKRPNDEIFMKKIHGTTRALLSNMVEGVSKGFQKTLKIVGLAYRAQIKDKQLILSLGFSHPVIVAIPDNLEVVVNQNTEIVIKGIDKQLVGEFAAKNVKLRKPEPYKGKGIRYVGQYVRQKAGKSAKKTRKD</sequence>
<protein>
    <recommendedName>
        <fullName evidence="6">Large ribosomal subunit protein uL6</fullName>
    </recommendedName>
</protein>
<evidence type="ECO:0000256" key="5">
    <source>
        <dbReference type="ARBA" id="ARBA00023274"/>
    </source>
</evidence>
<evidence type="ECO:0000256" key="4">
    <source>
        <dbReference type="ARBA" id="ARBA00022980"/>
    </source>
</evidence>
<dbReference type="HAMAP" id="MF_01365_B">
    <property type="entry name" value="Ribosomal_uL6_B"/>
    <property type="match status" value="1"/>
</dbReference>
<evidence type="ECO:0000313" key="11">
    <source>
        <dbReference type="Proteomes" id="UP000289726"/>
    </source>
</evidence>
<comment type="similarity">
    <text evidence="1 6 7">Belongs to the universal ribosomal protein uL6 family.</text>
</comment>
<dbReference type="InterPro" id="IPR036789">
    <property type="entry name" value="Ribosomal_uL6-like_a/b-dom_sf"/>
</dbReference>
<dbReference type="InterPro" id="IPR019906">
    <property type="entry name" value="Ribosomal_uL6_bac-type"/>
</dbReference>
<dbReference type="Gene3D" id="3.90.930.12">
    <property type="entry name" value="Ribosomal protein L6, alpha-beta domain"/>
    <property type="match status" value="2"/>
</dbReference>
<keyword evidence="4 6" id="KW-0689">Ribosomal protein</keyword>
<dbReference type="PROSITE" id="PS00525">
    <property type="entry name" value="RIBOSOMAL_L6_1"/>
    <property type="match status" value="1"/>
</dbReference>
<dbReference type="EMBL" id="CP035949">
    <property type="protein sequence ID" value="QBF23936.1"/>
    <property type="molecule type" value="Genomic_DNA"/>
</dbReference>
<dbReference type="GO" id="GO:0003735">
    <property type="term" value="F:structural constituent of ribosome"/>
    <property type="evidence" value="ECO:0007669"/>
    <property type="project" value="UniProtKB-UniRule"/>
</dbReference>
<dbReference type="InterPro" id="IPR020040">
    <property type="entry name" value="Ribosomal_uL6_a/b-dom"/>
</dbReference>
<dbReference type="Pfam" id="PF00347">
    <property type="entry name" value="Ribosomal_L6"/>
    <property type="match status" value="2"/>
</dbReference>
<gene>
    <name evidence="6" type="primary">rplF</name>
    <name evidence="10" type="ORF">EXT02_01950</name>
</gene>
<evidence type="ECO:0000256" key="7">
    <source>
        <dbReference type="RuleBase" id="RU003869"/>
    </source>
</evidence>
<accession>A0A4V0Z8Z0</accession>
<feature type="domain" description="Large ribosomal subunit protein uL6 alpha-beta" evidence="9">
    <location>
        <begin position="11"/>
        <end position="83"/>
    </location>
</feature>
<dbReference type="PANTHER" id="PTHR11655:SF14">
    <property type="entry name" value="LARGE RIBOSOMAL SUBUNIT PROTEIN UL6M"/>
    <property type="match status" value="1"/>
</dbReference>
<evidence type="ECO:0000256" key="8">
    <source>
        <dbReference type="RuleBase" id="RU003870"/>
    </source>
</evidence>
<reference evidence="10 11" key="1">
    <citation type="submission" date="2019-02" db="EMBL/GenBank/DDBJ databases">
        <title>Draft Genome Sequence of Maize Bushy Stunt-like Phytoplasma group 16SrI-B (Aster yellows) in South Africa.</title>
        <authorList>
            <person name="Coetzee B."/>
            <person name="Douglas-Smit N."/>
            <person name="Maree H.J."/>
            <person name="Burger J.T."/>
            <person name="Kruger K."/>
            <person name="Pietersen G."/>
        </authorList>
    </citation>
    <scope>NUCLEOTIDE SEQUENCE [LARGE SCALE GENOMIC DNA]</scope>
    <source>
        <strain evidence="10 11">De Villa</strain>
    </source>
</reference>
<dbReference type="NCBIfam" id="TIGR03654">
    <property type="entry name" value="L6_bact"/>
    <property type="match status" value="1"/>
</dbReference>
<comment type="subunit">
    <text evidence="6">Part of the 50S ribosomal subunit.</text>
</comment>
<dbReference type="InterPro" id="IPR002358">
    <property type="entry name" value="Ribosomal_uL6_CS"/>
</dbReference>
<dbReference type="FunFam" id="3.90.930.12:FF:000001">
    <property type="entry name" value="50S ribosomal protein L6"/>
    <property type="match status" value="1"/>
</dbReference>
<evidence type="ECO:0000313" key="10">
    <source>
        <dbReference type="EMBL" id="QBF23936.1"/>
    </source>
</evidence>
<dbReference type="GO" id="GO:0022625">
    <property type="term" value="C:cytosolic large ribosomal subunit"/>
    <property type="evidence" value="ECO:0007669"/>
    <property type="project" value="UniProtKB-UniRule"/>
</dbReference>
<comment type="function">
    <text evidence="6 8">This protein binds to the 23S rRNA, and is important in its secondary structure. It is located near the subunit interface in the base of the L7/L12 stalk, and near the tRNA binding site of the peptidyltransferase center.</text>
</comment>
<dbReference type="FunFam" id="3.90.930.12:FF:000002">
    <property type="entry name" value="50S ribosomal protein L6"/>
    <property type="match status" value="1"/>
</dbReference>
<dbReference type="GO" id="GO:0019843">
    <property type="term" value="F:rRNA binding"/>
    <property type="evidence" value="ECO:0007669"/>
    <property type="project" value="UniProtKB-UniRule"/>
</dbReference>
<dbReference type="PRINTS" id="PR00059">
    <property type="entry name" value="RIBOSOMALL6"/>
</dbReference>